<dbReference type="EMBL" id="BMMK01000041">
    <property type="protein sequence ID" value="GGM78302.1"/>
    <property type="molecule type" value="Genomic_DNA"/>
</dbReference>
<reference evidence="1" key="2">
    <citation type="submission" date="2020-09" db="EMBL/GenBank/DDBJ databases">
        <authorList>
            <person name="Sun Q."/>
            <person name="Zhou Y."/>
        </authorList>
    </citation>
    <scope>NUCLEOTIDE SEQUENCE</scope>
    <source>
        <strain evidence="1">CGMCC 4.5737</strain>
    </source>
</reference>
<keyword evidence="2" id="KW-1185">Reference proteome</keyword>
<sequence length="82" mass="9282">MPGFKVEFRTVSGPLAVDHPDFDSLESAFTWVRSQLPHLPAEVYAAHIKWDGQLNDWLATVYRNGDTLTMADVVAKILRDPR</sequence>
<comment type="caution">
    <text evidence="1">The sequence shown here is derived from an EMBL/GenBank/DDBJ whole genome shotgun (WGS) entry which is preliminary data.</text>
</comment>
<evidence type="ECO:0000313" key="1">
    <source>
        <dbReference type="EMBL" id="GGM78302.1"/>
    </source>
</evidence>
<dbReference type="Proteomes" id="UP000637578">
    <property type="component" value="Unassembled WGS sequence"/>
</dbReference>
<gene>
    <name evidence="1" type="ORF">GCM10012275_56180</name>
</gene>
<protein>
    <submittedName>
        <fullName evidence="1">Uncharacterized protein</fullName>
    </submittedName>
</protein>
<reference evidence="1" key="1">
    <citation type="journal article" date="2014" name="Int. J. Syst. Evol. Microbiol.">
        <title>Complete genome sequence of Corynebacterium casei LMG S-19264T (=DSM 44701T), isolated from a smear-ripened cheese.</title>
        <authorList>
            <consortium name="US DOE Joint Genome Institute (JGI-PGF)"/>
            <person name="Walter F."/>
            <person name="Albersmeier A."/>
            <person name="Kalinowski J."/>
            <person name="Ruckert C."/>
        </authorList>
    </citation>
    <scope>NUCLEOTIDE SEQUENCE</scope>
    <source>
        <strain evidence="1">CGMCC 4.5737</strain>
    </source>
</reference>
<organism evidence="1 2">
    <name type="scientific">Longimycelium tulufanense</name>
    <dbReference type="NCBI Taxonomy" id="907463"/>
    <lineage>
        <taxon>Bacteria</taxon>
        <taxon>Bacillati</taxon>
        <taxon>Actinomycetota</taxon>
        <taxon>Actinomycetes</taxon>
        <taxon>Pseudonocardiales</taxon>
        <taxon>Pseudonocardiaceae</taxon>
        <taxon>Longimycelium</taxon>
    </lineage>
</organism>
<name>A0A8J3FY15_9PSEU</name>
<dbReference type="RefSeq" id="WP_189061444.1">
    <property type="nucleotide sequence ID" value="NZ_BMMK01000041.1"/>
</dbReference>
<accession>A0A8J3FY15</accession>
<proteinExistence type="predicted"/>
<evidence type="ECO:0000313" key="2">
    <source>
        <dbReference type="Proteomes" id="UP000637578"/>
    </source>
</evidence>
<dbReference type="AlphaFoldDB" id="A0A8J3FY15"/>